<dbReference type="RefSeq" id="WP_138403574.1">
    <property type="nucleotide sequence ID" value="NZ_VBSP01000002.1"/>
</dbReference>
<keyword evidence="1" id="KW-0812">Transmembrane</keyword>
<dbReference type="EMBL" id="VBSP01000002">
    <property type="protein sequence ID" value="TLQ49292.1"/>
    <property type="molecule type" value="Genomic_DNA"/>
</dbReference>
<gene>
    <name evidence="2" type="ORF">FEZ33_01275</name>
</gene>
<organism evidence="2 3">
    <name type="scientific">Ruoffia tabacinasalis</name>
    <dbReference type="NCBI Taxonomy" id="87458"/>
    <lineage>
        <taxon>Bacteria</taxon>
        <taxon>Bacillati</taxon>
        <taxon>Bacillota</taxon>
        <taxon>Bacilli</taxon>
        <taxon>Lactobacillales</taxon>
        <taxon>Aerococcaceae</taxon>
        <taxon>Ruoffia</taxon>
    </lineage>
</organism>
<feature type="transmembrane region" description="Helical" evidence="1">
    <location>
        <begin position="42"/>
        <end position="59"/>
    </location>
</feature>
<proteinExistence type="predicted"/>
<accession>A0A5R9EGL8</accession>
<dbReference type="AlphaFoldDB" id="A0A5R9EGL8"/>
<evidence type="ECO:0000313" key="2">
    <source>
        <dbReference type="EMBL" id="TLQ49292.1"/>
    </source>
</evidence>
<sequence length="126" mass="14202">MEQELTNMLELLRQGLSELPAIGSDVFNTYARGIQVEGGVTIAIYLIIILSLVFIIRYLKYKSDELDTGSWATNRWSENLRVFTLVLSTILIVISILASFGVYRGVMKLLSPEYMLIKEVIGILTI</sequence>
<feature type="transmembrane region" description="Helical" evidence="1">
    <location>
        <begin position="80"/>
        <end position="103"/>
    </location>
</feature>
<comment type="caution">
    <text evidence="2">The sequence shown here is derived from an EMBL/GenBank/DDBJ whole genome shotgun (WGS) entry which is preliminary data.</text>
</comment>
<keyword evidence="1" id="KW-0472">Membrane</keyword>
<evidence type="ECO:0000313" key="3">
    <source>
        <dbReference type="Proteomes" id="UP000306420"/>
    </source>
</evidence>
<keyword evidence="1" id="KW-1133">Transmembrane helix</keyword>
<protein>
    <submittedName>
        <fullName evidence="2">Uncharacterized protein</fullName>
    </submittedName>
</protein>
<evidence type="ECO:0000256" key="1">
    <source>
        <dbReference type="SAM" id="Phobius"/>
    </source>
</evidence>
<dbReference type="Proteomes" id="UP000306420">
    <property type="component" value="Unassembled WGS sequence"/>
</dbReference>
<name>A0A5R9EGL8_9LACT</name>
<reference evidence="2 3" key="1">
    <citation type="submission" date="2019-05" db="EMBL/GenBank/DDBJ databases">
        <title>The metagenome of a microbial culture collection derived from dairy environment covers the genomic content of the human microbiome.</title>
        <authorList>
            <person name="Roder T."/>
            <person name="Wuthrich D."/>
            <person name="Sattari Z."/>
            <person name="Von Ah U."/>
            <person name="Bar C."/>
            <person name="Ronchi F."/>
            <person name="Macpherson A.J."/>
            <person name="Ganal-Vonarburg S.C."/>
            <person name="Bruggmann R."/>
            <person name="Vergeres G."/>
        </authorList>
    </citation>
    <scope>NUCLEOTIDE SEQUENCE [LARGE SCALE GENOMIC DNA]</scope>
    <source>
        <strain evidence="2 3">FAM 24227</strain>
    </source>
</reference>